<protein>
    <submittedName>
        <fullName evidence="1">Uncharacterized protein</fullName>
    </submittedName>
</protein>
<reference evidence="1" key="1">
    <citation type="submission" date="2013-07" db="EMBL/GenBank/DDBJ databases">
        <title>The genome of Eucalyptus grandis.</title>
        <authorList>
            <person name="Schmutz J."/>
            <person name="Hayes R."/>
            <person name="Myburg A."/>
            <person name="Tuskan G."/>
            <person name="Grattapaglia D."/>
            <person name="Rokhsar D.S."/>
        </authorList>
    </citation>
    <scope>NUCLEOTIDE SEQUENCE</scope>
    <source>
        <tissue evidence="1">Leaf extractions</tissue>
    </source>
</reference>
<accession>A0A059B4J9</accession>
<dbReference type="EMBL" id="KK198760">
    <property type="protein sequence ID" value="KCW61162.1"/>
    <property type="molecule type" value="Genomic_DNA"/>
</dbReference>
<name>A0A059B4J9_EUCGR</name>
<sequence length="69" mass="7999">MKARDGSAFNAKEERPNLIWVVHFSIFFVAEFGSRTHNSEDDTVIQTMEKITHLTYDLCIKLNLDRQLG</sequence>
<dbReference type="InParanoid" id="A0A059B4J9"/>
<dbReference type="AlphaFoldDB" id="A0A059B4J9"/>
<proteinExistence type="predicted"/>
<evidence type="ECO:0000313" key="1">
    <source>
        <dbReference type="EMBL" id="KCW61162.1"/>
    </source>
</evidence>
<dbReference type="Gramene" id="KCW61162">
    <property type="protein sequence ID" value="KCW61162"/>
    <property type="gene ID" value="EUGRSUZ_H03931"/>
</dbReference>
<gene>
    <name evidence="1" type="ORF">EUGRSUZ_H03931</name>
</gene>
<organism evidence="1">
    <name type="scientific">Eucalyptus grandis</name>
    <name type="common">Flooded gum</name>
    <dbReference type="NCBI Taxonomy" id="71139"/>
    <lineage>
        <taxon>Eukaryota</taxon>
        <taxon>Viridiplantae</taxon>
        <taxon>Streptophyta</taxon>
        <taxon>Embryophyta</taxon>
        <taxon>Tracheophyta</taxon>
        <taxon>Spermatophyta</taxon>
        <taxon>Magnoliopsida</taxon>
        <taxon>eudicotyledons</taxon>
        <taxon>Gunneridae</taxon>
        <taxon>Pentapetalae</taxon>
        <taxon>rosids</taxon>
        <taxon>malvids</taxon>
        <taxon>Myrtales</taxon>
        <taxon>Myrtaceae</taxon>
        <taxon>Myrtoideae</taxon>
        <taxon>Eucalypteae</taxon>
        <taxon>Eucalyptus</taxon>
    </lineage>
</organism>